<accession>U5X050</accession>
<dbReference type="eggNOG" id="ENOG50329F9">
    <property type="taxonomic scope" value="Bacteria"/>
</dbReference>
<gene>
    <name evidence="2" type="ORF">MKAN_27840</name>
</gene>
<dbReference type="EMBL" id="CP006835">
    <property type="protein sequence ID" value="AGZ53690.1"/>
    <property type="molecule type" value="Genomic_DNA"/>
</dbReference>
<dbReference type="InterPro" id="IPR012349">
    <property type="entry name" value="Split_barrel_FMN-bd"/>
</dbReference>
<name>U5X050_MYCKA</name>
<dbReference type="GO" id="GO:0016491">
    <property type="term" value="F:oxidoreductase activity"/>
    <property type="evidence" value="ECO:0007669"/>
    <property type="project" value="InterPro"/>
</dbReference>
<feature type="region of interest" description="Disordered" evidence="1">
    <location>
        <begin position="1"/>
        <end position="25"/>
    </location>
</feature>
<evidence type="ECO:0000313" key="2">
    <source>
        <dbReference type="EMBL" id="AGZ53690.1"/>
    </source>
</evidence>
<dbReference type="Proteomes" id="UP000017786">
    <property type="component" value="Chromosome"/>
</dbReference>
<sequence>MPVERLHRPHSRKVANMSAKDHPNNAPGVPMVFPPWFENFQIKYINPALKPVARYLPGAATITHRGRKSGKSYRTIVTAYRKGNVLAIALGHGKTDWVKNVLAAGEADVLFTRRQVHITNPRILPAGSDGTGLPFMARMQAGRMGIFVADIA</sequence>
<dbReference type="NCBIfam" id="TIGR00026">
    <property type="entry name" value="hi_GC_TIGR00026"/>
    <property type="match status" value="1"/>
</dbReference>
<evidence type="ECO:0000256" key="1">
    <source>
        <dbReference type="SAM" id="MobiDB-lite"/>
    </source>
</evidence>
<reference evidence="2 3" key="1">
    <citation type="submission" date="2013-10" db="EMBL/GenBank/DDBJ databases">
        <title>Genome sequence of Mycobacterium kansasii.</title>
        <authorList>
            <consortium name="McGill University Mycobacterium genome consortium"/>
            <person name="Veyrier F.J."/>
            <person name="Behr M.A."/>
        </authorList>
    </citation>
    <scope>NUCLEOTIDE SEQUENCE [LARGE SCALE GENOMIC DNA]</scope>
    <source>
        <strain evidence="2 3">ATCC 12478</strain>
    </source>
</reference>
<dbReference type="Gene3D" id="2.30.110.10">
    <property type="entry name" value="Electron Transport, Fmn-binding Protein, Chain A"/>
    <property type="match status" value="1"/>
</dbReference>
<dbReference type="InterPro" id="IPR004378">
    <property type="entry name" value="F420H2_quin_Rdtase"/>
</dbReference>
<proteinExistence type="predicted"/>
<dbReference type="KEGG" id="mkn:MKAN_27840"/>
<protein>
    <submittedName>
        <fullName evidence="2">Nitroreductase</fullName>
    </submittedName>
</protein>
<dbReference type="AlphaFoldDB" id="U5X050"/>
<organism evidence="2 3">
    <name type="scientific">Mycobacterium kansasii ATCC 12478</name>
    <dbReference type="NCBI Taxonomy" id="557599"/>
    <lineage>
        <taxon>Bacteria</taxon>
        <taxon>Bacillati</taxon>
        <taxon>Actinomycetota</taxon>
        <taxon>Actinomycetes</taxon>
        <taxon>Mycobacteriales</taxon>
        <taxon>Mycobacteriaceae</taxon>
        <taxon>Mycobacterium</taxon>
    </lineage>
</organism>
<dbReference type="HOGENOM" id="CLU_141082_1_0_11"/>
<evidence type="ECO:0000313" key="3">
    <source>
        <dbReference type="Proteomes" id="UP000017786"/>
    </source>
</evidence>